<dbReference type="Pfam" id="PF01226">
    <property type="entry name" value="Form_Nir_trans"/>
    <property type="match status" value="1"/>
</dbReference>
<dbReference type="InterPro" id="IPR000292">
    <property type="entry name" value="For/NO2_transpt"/>
</dbReference>
<reference evidence="7 9" key="1">
    <citation type="submission" date="2015-11" db="EMBL/GenBank/DDBJ databases">
        <title>Complete Genome Sequence of Kocuria flava strain HO-9041.</title>
        <authorList>
            <person name="Zhou M."/>
            <person name="Dai J."/>
        </authorList>
    </citation>
    <scope>NUCLEOTIDE SEQUENCE [LARGE SCALE GENOMIC DNA]</scope>
    <source>
        <strain evidence="7 9">HO-9041</strain>
    </source>
</reference>
<evidence type="ECO:0000313" key="10">
    <source>
        <dbReference type="Proteomes" id="UP000321155"/>
    </source>
</evidence>
<keyword evidence="3 6" id="KW-1133">Transmembrane helix</keyword>
<evidence type="ECO:0000313" key="8">
    <source>
        <dbReference type="EMBL" id="GEO92136.1"/>
    </source>
</evidence>
<accession>A0A0U3I7L6</accession>
<feature type="transmembrane region" description="Helical" evidence="6">
    <location>
        <begin position="47"/>
        <end position="69"/>
    </location>
</feature>
<dbReference type="RefSeq" id="WP_058858003.1">
    <property type="nucleotide sequence ID" value="NZ_BJZR01000032.1"/>
</dbReference>
<evidence type="ECO:0000313" key="9">
    <source>
        <dbReference type="Proteomes" id="UP000057181"/>
    </source>
</evidence>
<dbReference type="Proteomes" id="UP000321155">
    <property type="component" value="Unassembled WGS sequence"/>
</dbReference>
<evidence type="ECO:0000256" key="4">
    <source>
        <dbReference type="ARBA" id="ARBA00023136"/>
    </source>
</evidence>
<evidence type="ECO:0000256" key="2">
    <source>
        <dbReference type="ARBA" id="ARBA00022692"/>
    </source>
</evidence>
<comment type="subcellular location">
    <subcellularLocation>
        <location evidence="1">Membrane</location>
        <topology evidence="1">Multi-pass membrane protein</topology>
    </subcellularLocation>
</comment>
<evidence type="ECO:0000256" key="6">
    <source>
        <dbReference type="SAM" id="Phobius"/>
    </source>
</evidence>
<dbReference type="STRING" id="446860.AS188_05475"/>
<dbReference type="OrthoDB" id="3374311at2"/>
<feature type="transmembrane region" description="Helical" evidence="6">
    <location>
        <begin position="122"/>
        <end position="144"/>
    </location>
</feature>
<keyword evidence="4 6" id="KW-0472">Membrane</keyword>
<feature type="transmembrane region" description="Helical" evidence="6">
    <location>
        <begin position="236"/>
        <end position="261"/>
    </location>
</feature>
<reference evidence="8 10" key="2">
    <citation type="submission" date="2019-07" db="EMBL/GenBank/DDBJ databases">
        <title>Whole genome shotgun sequence of Kocuria flava NBRC 107626.</title>
        <authorList>
            <person name="Hosoyama A."/>
            <person name="Uohara A."/>
            <person name="Ohji S."/>
            <person name="Ichikawa N."/>
        </authorList>
    </citation>
    <scope>NUCLEOTIDE SEQUENCE [LARGE SCALE GENOMIC DNA]</scope>
    <source>
        <strain evidence="8 10">NBRC 107626</strain>
    </source>
</reference>
<evidence type="ECO:0000256" key="1">
    <source>
        <dbReference type="ARBA" id="ARBA00004141"/>
    </source>
</evidence>
<evidence type="ECO:0000313" key="7">
    <source>
        <dbReference type="EMBL" id="ALU39292.1"/>
    </source>
</evidence>
<proteinExistence type="predicted"/>
<evidence type="ECO:0000256" key="3">
    <source>
        <dbReference type="ARBA" id="ARBA00022989"/>
    </source>
</evidence>
<sequence length="293" mass="32102">MEPDHRQTEDKRKELGRSDEPVEDELVEEFENTVTEGADRLNRTWRALVITGLFGGIDVGLGIMAMLAVKEATGSELLAGTAFGIGLFALRLAHSELFTEDFLIPINAVVARHGTWPQLVRLWAVTLVTNLAGGWLFMWVVAAAFPQFEQLLLEVSLGYLEDGLTLETAALAVLAGSTITLSTRMSQGTGNDVVTALISLISGLLVVGLGMLHGALNSIVVFGAMHQGAAISYTDWFVWFLWVIPLNMLGGLVIITLPRLVRTLELIRKERAEQGEKIRRQEQERAGGSLRRP</sequence>
<organism evidence="7 9">
    <name type="scientific">Kocuria flava</name>
    <dbReference type="NCBI Taxonomy" id="446860"/>
    <lineage>
        <taxon>Bacteria</taxon>
        <taxon>Bacillati</taxon>
        <taxon>Actinomycetota</taxon>
        <taxon>Actinomycetes</taxon>
        <taxon>Micrococcales</taxon>
        <taxon>Micrococcaceae</taxon>
        <taxon>Kocuria</taxon>
    </lineage>
</organism>
<keyword evidence="10" id="KW-1185">Reference proteome</keyword>
<dbReference type="InterPro" id="IPR023271">
    <property type="entry name" value="Aquaporin-like"/>
</dbReference>
<dbReference type="GO" id="GO:0005886">
    <property type="term" value="C:plasma membrane"/>
    <property type="evidence" value="ECO:0007669"/>
    <property type="project" value="TreeGrafter"/>
</dbReference>
<dbReference type="PANTHER" id="PTHR30520:SF2">
    <property type="entry name" value="INNER MEMBRANE PROTEIN YFDC"/>
    <property type="match status" value="1"/>
</dbReference>
<name>A0A0U3I7L6_9MICC</name>
<protein>
    <submittedName>
        <fullName evidence="7">Formate transporter</fullName>
    </submittedName>
</protein>
<feature type="region of interest" description="Disordered" evidence="5">
    <location>
        <begin position="1"/>
        <end position="22"/>
    </location>
</feature>
<dbReference type="EMBL" id="CP013254">
    <property type="protein sequence ID" value="ALU39292.1"/>
    <property type="molecule type" value="Genomic_DNA"/>
</dbReference>
<dbReference type="Proteomes" id="UP000057181">
    <property type="component" value="Chromosome"/>
</dbReference>
<gene>
    <name evidence="7" type="ORF">AS188_05475</name>
    <name evidence="8" type="ORF">KFL01_14420</name>
</gene>
<dbReference type="EMBL" id="BJZR01000032">
    <property type="protein sequence ID" value="GEO92136.1"/>
    <property type="molecule type" value="Genomic_DNA"/>
</dbReference>
<dbReference type="GO" id="GO:0015499">
    <property type="term" value="F:formate transmembrane transporter activity"/>
    <property type="evidence" value="ECO:0007669"/>
    <property type="project" value="TreeGrafter"/>
</dbReference>
<dbReference type="AlphaFoldDB" id="A0A0U3I7L6"/>
<dbReference type="Gene3D" id="1.20.1080.10">
    <property type="entry name" value="Glycerol uptake facilitator protein"/>
    <property type="match status" value="1"/>
</dbReference>
<keyword evidence="2 6" id="KW-0812">Transmembrane</keyword>
<feature type="transmembrane region" description="Helical" evidence="6">
    <location>
        <begin position="164"/>
        <end position="181"/>
    </location>
</feature>
<evidence type="ECO:0000256" key="5">
    <source>
        <dbReference type="SAM" id="MobiDB-lite"/>
    </source>
</evidence>
<feature type="transmembrane region" description="Helical" evidence="6">
    <location>
        <begin position="75"/>
        <end position="93"/>
    </location>
</feature>
<feature type="compositionally biased region" description="Basic and acidic residues" evidence="5">
    <location>
        <begin position="1"/>
        <end position="20"/>
    </location>
</feature>
<dbReference type="KEGG" id="kfv:AS188_05475"/>
<dbReference type="PANTHER" id="PTHR30520">
    <property type="entry name" value="FORMATE TRANSPORTER-RELATED"/>
    <property type="match status" value="1"/>
</dbReference>
<feature type="transmembrane region" description="Helical" evidence="6">
    <location>
        <begin position="193"/>
        <end position="216"/>
    </location>
</feature>